<evidence type="ECO:0000259" key="2">
    <source>
        <dbReference type="Pfam" id="PF03772"/>
    </source>
</evidence>
<feature type="transmembrane region" description="Helical" evidence="1">
    <location>
        <begin position="30"/>
        <end position="50"/>
    </location>
</feature>
<reference evidence="3 4" key="1">
    <citation type="submission" date="2022-03" db="EMBL/GenBank/DDBJ databases">
        <authorList>
            <person name="Brunel B."/>
        </authorList>
    </citation>
    <scope>NUCLEOTIDE SEQUENCE [LARGE SCALE GENOMIC DNA]</scope>
    <source>
        <strain evidence="3">STM5069sample</strain>
    </source>
</reference>
<proteinExistence type="predicted"/>
<dbReference type="InterPro" id="IPR004477">
    <property type="entry name" value="ComEC_N"/>
</dbReference>
<keyword evidence="1" id="KW-0472">Membrane</keyword>
<evidence type="ECO:0000256" key="1">
    <source>
        <dbReference type="SAM" id="Phobius"/>
    </source>
</evidence>
<feature type="transmembrane region" description="Helical" evidence="1">
    <location>
        <begin position="88"/>
        <end position="110"/>
    </location>
</feature>
<protein>
    <recommendedName>
        <fullName evidence="2">ComEC/Rec2-related protein domain-containing protein</fullName>
    </recommendedName>
</protein>
<comment type="caution">
    <text evidence="3">The sequence shown here is derived from an EMBL/GenBank/DDBJ whole genome shotgun (WGS) entry which is preliminary data.</text>
</comment>
<organism evidence="3 4">
    <name type="scientific">Mesorhizobium escarrei</name>
    <dbReference type="NCBI Taxonomy" id="666018"/>
    <lineage>
        <taxon>Bacteria</taxon>
        <taxon>Pseudomonadati</taxon>
        <taxon>Pseudomonadota</taxon>
        <taxon>Alphaproteobacteria</taxon>
        <taxon>Hyphomicrobiales</taxon>
        <taxon>Phyllobacteriaceae</taxon>
        <taxon>Mesorhizobium</taxon>
    </lineage>
</organism>
<sequence>MTSIIAGSATALFAIWHFQRVSPLSLFANLAVMPIVTIVMFLAVLSALAMPFGLDGPFLYMMGKGLTAMIAISGWISERSPIDAVGLISLQSVLLVTVALVIATMATTWLRLASLPFALAGLLTISGTRTPDVLISEDAHLVALPIGGGELAVNRVRSNEFTTDNWKHALVSTTIVEPETFEKGDVRFDIADPADLPPGAPFTCAAGLCLARHPSGAIIAFADDRKTARRACAFADLIVIDDATAYYKPCRNPLVLVVTKRQLARMGSAAVFFDRYRRRRAEIRFAVRQPYRPWHEQRRFSREARGLPPYRRAERPKKPAAQ</sequence>
<feature type="transmembrane region" description="Helical" evidence="1">
    <location>
        <begin position="57"/>
        <end position="76"/>
    </location>
</feature>
<evidence type="ECO:0000313" key="3">
    <source>
        <dbReference type="EMBL" id="CAH2404668.1"/>
    </source>
</evidence>
<gene>
    <name evidence="3" type="ORF">MES5069_440046</name>
</gene>
<dbReference type="Pfam" id="PF03772">
    <property type="entry name" value="Competence"/>
    <property type="match status" value="1"/>
</dbReference>
<keyword evidence="4" id="KW-1185">Reference proteome</keyword>
<name>A0ABN8K342_9HYPH</name>
<evidence type="ECO:0000313" key="4">
    <source>
        <dbReference type="Proteomes" id="UP001153050"/>
    </source>
</evidence>
<keyword evidence="1" id="KW-0812">Transmembrane</keyword>
<dbReference type="EMBL" id="CAKXZT010000140">
    <property type="protein sequence ID" value="CAH2404668.1"/>
    <property type="molecule type" value="Genomic_DNA"/>
</dbReference>
<keyword evidence="1" id="KW-1133">Transmembrane helix</keyword>
<dbReference type="Proteomes" id="UP001153050">
    <property type="component" value="Unassembled WGS sequence"/>
</dbReference>
<feature type="domain" description="ComEC/Rec2-related protein" evidence="2">
    <location>
        <begin position="2"/>
        <end position="110"/>
    </location>
</feature>
<accession>A0ABN8K342</accession>